<evidence type="ECO:0000259" key="6">
    <source>
        <dbReference type="PROSITE" id="PS51012"/>
    </source>
</evidence>
<dbReference type="GO" id="GO:0140359">
    <property type="term" value="F:ABC-type transporter activity"/>
    <property type="evidence" value="ECO:0007669"/>
    <property type="project" value="InterPro"/>
</dbReference>
<protein>
    <recommendedName>
        <fullName evidence="6">ABC transmembrane type-2 domain-containing protein</fullName>
    </recommendedName>
</protein>
<dbReference type="PANTHER" id="PTHR43332">
    <property type="entry name" value="INNER MEMBRANE TRANSPORT PERMEASE YADH-RELATED"/>
    <property type="match status" value="1"/>
</dbReference>
<keyword evidence="2 5" id="KW-0812">Transmembrane</keyword>
<dbReference type="EMBL" id="LAZR01003075">
    <property type="protein sequence ID" value="KKN22285.1"/>
    <property type="molecule type" value="Genomic_DNA"/>
</dbReference>
<feature type="transmembrane region" description="Helical" evidence="5">
    <location>
        <begin position="115"/>
        <end position="144"/>
    </location>
</feature>
<evidence type="ECO:0000256" key="3">
    <source>
        <dbReference type="ARBA" id="ARBA00022989"/>
    </source>
</evidence>
<evidence type="ECO:0000313" key="7">
    <source>
        <dbReference type="EMBL" id="KKN22285.1"/>
    </source>
</evidence>
<feature type="transmembrane region" description="Helical" evidence="5">
    <location>
        <begin position="188"/>
        <end position="206"/>
    </location>
</feature>
<dbReference type="InterPro" id="IPR052522">
    <property type="entry name" value="ABC-2_transport_permease"/>
</dbReference>
<dbReference type="InterPro" id="IPR047817">
    <property type="entry name" value="ABC2_TM_bact-type"/>
</dbReference>
<keyword evidence="3 5" id="KW-1133">Transmembrane helix</keyword>
<feature type="transmembrane region" description="Helical" evidence="5">
    <location>
        <begin position="246"/>
        <end position="268"/>
    </location>
</feature>
<keyword evidence="4 5" id="KW-0472">Membrane</keyword>
<evidence type="ECO:0000256" key="2">
    <source>
        <dbReference type="ARBA" id="ARBA00022692"/>
    </source>
</evidence>
<dbReference type="PANTHER" id="PTHR43332:SF2">
    <property type="entry name" value="INNER MEMBRANE TRANSPORT PERMEASE YADH"/>
    <property type="match status" value="1"/>
</dbReference>
<evidence type="ECO:0000256" key="4">
    <source>
        <dbReference type="ARBA" id="ARBA00023136"/>
    </source>
</evidence>
<evidence type="ECO:0000256" key="5">
    <source>
        <dbReference type="SAM" id="Phobius"/>
    </source>
</evidence>
<dbReference type="InterPro" id="IPR013525">
    <property type="entry name" value="ABC2_TM"/>
</dbReference>
<comment type="subcellular location">
    <subcellularLocation>
        <location evidence="1">Membrane</location>
        <topology evidence="1">Multi-pass membrane protein</topology>
    </subcellularLocation>
</comment>
<dbReference type="Pfam" id="PF01061">
    <property type="entry name" value="ABC2_membrane"/>
    <property type="match status" value="1"/>
</dbReference>
<feature type="domain" description="ABC transmembrane type-2" evidence="6">
    <location>
        <begin position="33"/>
        <end position="271"/>
    </location>
</feature>
<sequence>MKKYIKFKKIRRIISKTFAIAEKNIQMKMRVKYRILLSYMFPILAILMPIIVLGKFFDIDVRFGPWTSKNYIIFIFIGYNILLMRGMINLTAVNLMTEKYWKTLPALITAPFNRFYLLFGYIISEFISILIPFIVFIIITLVLFPISLLTLIVIIIMFLGISIIFSGTGLLLGVFAISNENLWSVLDFVVRILFWFSCVTYPFYLFPNTVQTIIELNPIYYIIDIIRWTWLENNILITAYSHPVHAVMFISLLVIFPIICVYAFNYIYKKLGISGY</sequence>
<dbReference type="PIRSF" id="PIRSF006648">
    <property type="entry name" value="DrrB"/>
    <property type="match status" value="1"/>
</dbReference>
<comment type="caution">
    <text evidence="7">The sequence shown here is derived from an EMBL/GenBank/DDBJ whole genome shotgun (WGS) entry which is preliminary data.</text>
</comment>
<feature type="transmembrane region" description="Helical" evidence="5">
    <location>
        <begin position="71"/>
        <end position="95"/>
    </location>
</feature>
<dbReference type="InterPro" id="IPR000412">
    <property type="entry name" value="ABC_2_transport"/>
</dbReference>
<accession>A0A0F9NS43</accession>
<dbReference type="AlphaFoldDB" id="A0A0F9NS43"/>
<evidence type="ECO:0000256" key="1">
    <source>
        <dbReference type="ARBA" id="ARBA00004141"/>
    </source>
</evidence>
<name>A0A0F9NS43_9ZZZZ</name>
<gene>
    <name evidence="7" type="ORF">LCGC14_0916860</name>
</gene>
<feature type="transmembrane region" description="Helical" evidence="5">
    <location>
        <begin position="150"/>
        <end position="176"/>
    </location>
</feature>
<proteinExistence type="predicted"/>
<reference evidence="7" key="1">
    <citation type="journal article" date="2015" name="Nature">
        <title>Complex archaea that bridge the gap between prokaryotes and eukaryotes.</title>
        <authorList>
            <person name="Spang A."/>
            <person name="Saw J.H."/>
            <person name="Jorgensen S.L."/>
            <person name="Zaremba-Niedzwiedzka K."/>
            <person name="Martijn J."/>
            <person name="Lind A.E."/>
            <person name="van Eijk R."/>
            <person name="Schleper C."/>
            <person name="Guy L."/>
            <person name="Ettema T.J."/>
        </authorList>
    </citation>
    <scope>NUCLEOTIDE SEQUENCE</scope>
</reference>
<feature type="transmembrane region" description="Helical" evidence="5">
    <location>
        <begin position="33"/>
        <end position="51"/>
    </location>
</feature>
<dbReference type="GO" id="GO:0043190">
    <property type="term" value="C:ATP-binding cassette (ABC) transporter complex"/>
    <property type="evidence" value="ECO:0007669"/>
    <property type="project" value="InterPro"/>
</dbReference>
<dbReference type="PROSITE" id="PS51012">
    <property type="entry name" value="ABC_TM2"/>
    <property type="match status" value="1"/>
</dbReference>
<organism evidence="7">
    <name type="scientific">marine sediment metagenome</name>
    <dbReference type="NCBI Taxonomy" id="412755"/>
    <lineage>
        <taxon>unclassified sequences</taxon>
        <taxon>metagenomes</taxon>
        <taxon>ecological metagenomes</taxon>
    </lineage>
</organism>